<evidence type="ECO:0000313" key="4">
    <source>
        <dbReference type="Proteomes" id="UP000238823"/>
    </source>
</evidence>
<evidence type="ECO:0000313" key="3">
    <source>
        <dbReference type="EMBL" id="PRP93580.1"/>
    </source>
</evidence>
<sequence>MDNSAFHVRCATALVFVSALALSVEARAGDPEQEFLKDASLEQLDEAGYLIHGIEDVDAIALNAYYLTDQKVSQLERLVDVLASAGLLEDLAAIEQLRDLVEMLSLYAIEDFMPAATGQIDESGWPSTAWEVEGAPDGDFSPTFPKPGDLAGSNWTRTHTDPDGREYWERDGVGEDGSLIHKEMVVDGERVVQTTWQITFENGSGYRSHSEVDANGGEHIVNEKFDENHQPTQRQHVYIAPDAEAPPDPDADGYQPADGSSGVFCPLSLWQCREAAKELSETDPYRIIEGYALFQPAPDGKADPDGPRLTLDPQTLVVNPEAIQNQGKEPTAFRLEIPVIVLPPKPNS</sequence>
<evidence type="ECO:0000256" key="1">
    <source>
        <dbReference type="SAM" id="MobiDB-lite"/>
    </source>
</evidence>
<reference evidence="3 4" key="1">
    <citation type="submission" date="2018-03" db="EMBL/GenBank/DDBJ databases">
        <title>Draft Genome Sequences of the Obligatory Marine Myxobacteria Enhygromyxa salina SWB007.</title>
        <authorList>
            <person name="Poehlein A."/>
            <person name="Moghaddam J.A."/>
            <person name="Harms H."/>
            <person name="Alanjari M."/>
            <person name="Koenig G.M."/>
            <person name="Daniel R."/>
            <person name="Schaeberle T.F."/>
        </authorList>
    </citation>
    <scope>NUCLEOTIDE SEQUENCE [LARGE SCALE GENOMIC DNA]</scope>
    <source>
        <strain evidence="3 4">SWB007</strain>
    </source>
</reference>
<keyword evidence="2" id="KW-0732">Signal</keyword>
<comment type="caution">
    <text evidence="3">The sequence shown here is derived from an EMBL/GenBank/DDBJ whole genome shotgun (WGS) entry which is preliminary data.</text>
</comment>
<dbReference type="RefSeq" id="WP_106094758.1">
    <property type="nucleotide sequence ID" value="NZ_PVNL01000147.1"/>
</dbReference>
<dbReference type="AlphaFoldDB" id="A0A2S9XLH3"/>
<gene>
    <name evidence="3" type="ORF">ENSA7_80080</name>
</gene>
<protein>
    <submittedName>
        <fullName evidence="3">Uncharacterized protein</fullName>
    </submittedName>
</protein>
<evidence type="ECO:0000256" key="2">
    <source>
        <dbReference type="SAM" id="SignalP"/>
    </source>
</evidence>
<feature type="chain" id="PRO_5015667186" evidence="2">
    <location>
        <begin position="29"/>
        <end position="348"/>
    </location>
</feature>
<feature type="signal peptide" evidence="2">
    <location>
        <begin position="1"/>
        <end position="28"/>
    </location>
</feature>
<organism evidence="3 4">
    <name type="scientific">Enhygromyxa salina</name>
    <dbReference type="NCBI Taxonomy" id="215803"/>
    <lineage>
        <taxon>Bacteria</taxon>
        <taxon>Pseudomonadati</taxon>
        <taxon>Myxococcota</taxon>
        <taxon>Polyangia</taxon>
        <taxon>Nannocystales</taxon>
        <taxon>Nannocystaceae</taxon>
        <taxon>Enhygromyxa</taxon>
    </lineage>
</organism>
<feature type="region of interest" description="Disordered" evidence="1">
    <location>
        <begin position="144"/>
        <end position="165"/>
    </location>
</feature>
<dbReference type="Proteomes" id="UP000238823">
    <property type="component" value="Unassembled WGS sequence"/>
</dbReference>
<dbReference type="EMBL" id="PVNL01000147">
    <property type="protein sequence ID" value="PRP93580.1"/>
    <property type="molecule type" value="Genomic_DNA"/>
</dbReference>
<name>A0A2S9XLH3_9BACT</name>
<proteinExistence type="predicted"/>
<accession>A0A2S9XLH3</accession>